<evidence type="ECO:0000256" key="1">
    <source>
        <dbReference type="ARBA" id="ARBA00009375"/>
    </source>
</evidence>
<dbReference type="Gene3D" id="3.30.70.660">
    <property type="entry name" value="Pseudouridine synthase I, catalytic domain, C-terminal subdomain"/>
    <property type="match status" value="1"/>
</dbReference>
<feature type="domain" description="Pseudouridine synthase I TruA alpha/beta" evidence="5">
    <location>
        <begin position="276"/>
        <end position="408"/>
    </location>
</feature>
<evidence type="ECO:0000259" key="5">
    <source>
        <dbReference type="Pfam" id="PF01416"/>
    </source>
</evidence>
<comment type="caution">
    <text evidence="6">The sequence shown here is derived from an EMBL/GenBank/DDBJ whole genome shotgun (WGS) entry which is preliminary data.</text>
</comment>
<dbReference type="GO" id="GO:0005737">
    <property type="term" value="C:cytoplasm"/>
    <property type="evidence" value="ECO:0007669"/>
    <property type="project" value="TreeGrafter"/>
</dbReference>
<evidence type="ECO:0000256" key="2">
    <source>
        <dbReference type="ARBA" id="ARBA00022694"/>
    </source>
</evidence>
<dbReference type="GO" id="GO:0003723">
    <property type="term" value="F:RNA binding"/>
    <property type="evidence" value="ECO:0007669"/>
    <property type="project" value="InterPro"/>
</dbReference>
<dbReference type="PANTHER" id="PTHR11142:SF5">
    <property type="entry name" value="TRNA PSEUDOURIDINE(38_39) SYNTHASE"/>
    <property type="match status" value="1"/>
</dbReference>
<proteinExistence type="inferred from homology"/>
<dbReference type="GO" id="GO:1990481">
    <property type="term" value="P:mRNA pseudouridine synthesis"/>
    <property type="evidence" value="ECO:0007669"/>
    <property type="project" value="TreeGrafter"/>
</dbReference>
<dbReference type="InterPro" id="IPR001406">
    <property type="entry name" value="PsdUridine_synth_TruA"/>
</dbReference>
<evidence type="ECO:0000313" key="7">
    <source>
        <dbReference type="Proteomes" id="UP001369815"/>
    </source>
</evidence>
<comment type="similarity">
    <text evidence="1">Belongs to the tRNA pseudouridine synthase TruA family.</text>
</comment>
<feature type="region of interest" description="Disordered" evidence="4">
    <location>
        <begin position="151"/>
        <end position="187"/>
    </location>
</feature>
<dbReference type="AlphaFoldDB" id="A0AAX6MR51"/>
<evidence type="ECO:0000256" key="4">
    <source>
        <dbReference type="SAM" id="MobiDB-lite"/>
    </source>
</evidence>
<organism evidence="6 7">
    <name type="scientific">Daldinia eschscholtzii</name>
    <dbReference type="NCBI Taxonomy" id="292717"/>
    <lineage>
        <taxon>Eukaryota</taxon>
        <taxon>Fungi</taxon>
        <taxon>Dikarya</taxon>
        <taxon>Ascomycota</taxon>
        <taxon>Pezizomycotina</taxon>
        <taxon>Sordariomycetes</taxon>
        <taxon>Xylariomycetidae</taxon>
        <taxon>Xylariales</taxon>
        <taxon>Hypoxylaceae</taxon>
        <taxon>Daldinia</taxon>
    </lineage>
</organism>
<dbReference type="Gene3D" id="3.30.70.580">
    <property type="entry name" value="Pseudouridine synthase I, catalytic domain, N-terminal subdomain"/>
    <property type="match status" value="1"/>
</dbReference>
<dbReference type="SUPFAM" id="SSF55120">
    <property type="entry name" value="Pseudouridine synthase"/>
    <property type="match status" value="1"/>
</dbReference>
<keyword evidence="2" id="KW-0819">tRNA processing</keyword>
<protein>
    <recommendedName>
        <fullName evidence="5">Pseudouridine synthase I TruA alpha/beta domain-containing protein</fullName>
    </recommendedName>
</protein>
<dbReference type="InterPro" id="IPR020095">
    <property type="entry name" value="PsdUridine_synth_TruA_C"/>
</dbReference>
<evidence type="ECO:0000256" key="3">
    <source>
        <dbReference type="ARBA" id="ARBA00023235"/>
    </source>
</evidence>
<dbReference type="Proteomes" id="UP001369815">
    <property type="component" value="Unassembled WGS sequence"/>
</dbReference>
<sequence>MEDRDPTYDRWTKDALIRRIQYLEANLRNGGPNPEAVPEPTTVAAAEGDAASPLKKKKVKGKIDPSKYATRLVAFKLAYLGKRYGGFEYAAHANQPTIEEELWKAFVKTCLIFPEKPDEVNWDSWEYSKCGRTDRGVSAFGQVIAVRVRSNRPLPKEEQPAEASQGDENGEAVEPKDEAEEAEKVKKEKREFNDFTDEIQYCRLLNRILPRDIRMLAWCPTTPADFSARHDCSERQYRYFFTQPAFAPIPQSIENPANASQKLKSGWLDIEAMRKAAKKFEGLHDFRNFSKIDPSKINVKFDRRIFESDIVEVKDAGTALPFLDREEFRPAGMDLQEKFPKVYYFHVRGTAFLWHQIRCMVAIIFLVGQGLEDPSIVDKLLDFEAEPRRPNYQLADDVPLVLWDCKFPRPEKPENALDWVYVGEDNPLNQHGSHALLTNMWEYWRERKLDELLASQLLDVISSQADISLRRDQKAPLHIPFTVRTFEGGNKERLAGKYQQVLQKPRGASAAEVFDREARRKGYADAAEWREALLKRKQEAGARTSAGDLEEGTE</sequence>
<reference evidence="6 7" key="1">
    <citation type="journal article" date="2024" name="Front Chem Biol">
        <title>Unveiling the potential of Daldinia eschscholtzii MFLUCC 19-0629 through bioactivity and bioinformatics studies for enhanced sustainable agriculture production.</title>
        <authorList>
            <person name="Brooks S."/>
            <person name="Weaver J.A."/>
            <person name="Klomchit A."/>
            <person name="Alharthi S.A."/>
            <person name="Onlamun T."/>
            <person name="Nurani R."/>
            <person name="Vong T.K."/>
            <person name="Alberti F."/>
            <person name="Greco C."/>
        </authorList>
    </citation>
    <scope>NUCLEOTIDE SEQUENCE [LARGE SCALE GENOMIC DNA]</scope>
    <source>
        <strain evidence="6">MFLUCC 19-0629</strain>
    </source>
</reference>
<dbReference type="Pfam" id="PF01416">
    <property type="entry name" value="PseudoU_synth_1"/>
    <property type="match status" value="1"/>
</dbReference>
<dbReference type="GO" id="GO:0031119">
    <property type="term" value="P:tRNA pseudouridine synthesis"/>
    <property type="evidence" value="ECO:0007669"/>
    <property type="project" value="TreeGrafter"/>
</dbReference>
<keyword evidence="3" id="KW-0413">Isomerase</keyword>
<gene>
    <name evidence="6" type="ORF">Daesc_002748</name>
</gene>
<dbReference type="InterPro" id="IPR020103">
    <property type="entry name" value="PsdUridine_synth_cat_dom_sf"/>
</dbReference>
<accession>A0AAX6MR51</accession>
<dbReference type="InterPro" id="IPR020094">
    <property type="entry name" value="TruA/RsuA/RluB/E/F_N"/>
</dbReference>
<dbReference type="GO" id="GO:0005634">
    <property type="term" value="C:nucleus"/>
    <property type="evidence" value="ECO:0007669"/>
    <property type="project" value="TreeGrafter"/>
</dbReference>
<dbReference type="InterPro" id="IPR020097">
    <property type="entry name" value="PsdUridine_synth_TruA_a/b_dom"/>
</dbReference>
<name>A0AAX6MR51_9PEZI</name>
<dbReference type="PANTHER" id="PTHR11142">
    <property type="entry name" value="PSEUDOURIDYLATE SYNTHASE"/>
    <property type="match status" value="1"/>
</dbReference>
<evidence type="ECO:0000313" key="6">
    <source>
        <dbReference type="EMBL" id="KAK6955118.1"/>
    </source>
</evidence>
<dbReference type="HAMAP" id="MF_00171">
    <property type="entry name" value="TruA"/>
    <property type="match status" value="1"/>
</dbReference>
<dbReference type="EMBL" id="JBANMG010000003">
    <property type="protein sequence ID" value="KAK6955118.1"/>
    <property type="molecule type" value="Genomic_DNA"/>
</dbReference>
<keyword evidence="7" id="KW-1185">Reference proteome</keyword>
<dbReference type="GO" id="GO:0009982">
    <property type="term" value="F:pseudouridine synthase activity"/>
    <property type="evidence" value="ECO:0007669"/>
    <property type="project" value="InterPro"/>
</dbReference>